<dbReference type="AlphaFoldDB" id="A0A558GYN8"/>
<dbReference type="Proteomes" id="UP000316500">
    <property type="component" value="Unassembled WGS sequence"/>
</dbReference>
<name>A0A558GYN8_PAENT</name>
<gene>
    <name evidence="2" type="ORF">FQP90_13170</name>
</gene>
<evidence type="ECO:0000313" key="3">
    <source>
        <dbReference type="Proteomes" id="UP000316500"/>
    </source>
</evidence>
<accession>A0A558GYN8</accession>
<reference evidence="2 3" key="1">
    <citation type="submission" date="2019-07" db="EMBL/GenBank/DDBJ databases">
        <title>Diversity of Bacteria from Kongsfjorden, Arctic.</title>
        <authorList>
            <person name="Yu Y."/>
        </authorList>
    </citation>
    <scope>NUCLEOTIDE SEQUENCE [LARGE SCALE GENOMIC DNA]</scope>
    <source>
        <strain evidence="2 3">SM1928</strain>
    </source>
</reference>
<feature type="region of interest" description="Disordered" evidence="1">
    <location>
        <begin position="93"/>
        <end position="112"/>
    </location>
</feature>
<dbReference type="RefSeq" id="WP_144651187.1">
    <property type="nucleotide sequence ID" value="NZ_VNFK01000009.1"/>
</dbReference>
<evidence type="ECO:0000256" key="1">
    <source>
        <dbReference type="SAM" id="MobiDB-lite"/>
    </source>
</evidence>
<evidence type="ECO:0000313" key="2">
    <source>
        <dbReference type="EMBL" id="TVU62010.1"/>
    </source>
</evidence>
<organism evidence="2 3">
    <name type="scientific">Paenarthrobacter nitroguajacolicus</name>
    <name type="common">Arthrobacter nitroguajacolicus</name>
    <dbReference type="NCBI Taxonomy" id="211146"/>
    <lineage>
        <taxon>Bacteria</taxon>
        <taxon>Bacillati</taxon>
        <taxon>Actinomycetota</taxon>
        <taxon>Actinomycetes</taxon>
        <taxon>Micrococcales</taxon>
        <taxon>Micrococcaceae</taxon>
        <taxon>Paenarthrobacter</taxon>
    </lineage>
</organism>
<comment type="caution">
    <text evidence="2">The sequence shown here is derived from an EMBL/GenBank/DDBJ whole genome shotgun (WGS) entry which is preliminary data.</text>
</comment>
<dbReference type="EMBL" id="VNFK01000009">
    <property type="protein sequence ID" value="TVU62010.1"/>
    <property type="molecule type" value="Genomic_DNA"/>
</dbReference>
<protein>
    <submittedName>
        <fullName evidence="2">Uncharacterized protein</fullName>
    </submittedName>
</protein>
<sequence>MNKLPNGIDGILEYLAEMAAGYQNHLKWNEVAMLKADLMNMPHRWAGVSSKHIADRCLELGMRAEDVKEIELLVTKAQAGRRLVPQRSYRDHRFKPHVAAPDSPTLKTSREW</sequence>
<proteinExistence type="predicted"/>
<dbReference type="OrthoDB" id="4558903at2"/>